<accession>A0A0B7MN04</accession>
<dbReference type="Pfam" id="PF08245">
    <property type="entry name" value="Mur_ligase_M"/>
    <property type="match status" value="1"/>
</dbReference>
<evidence type="ECO:0000256" key="8">
    <source>
        <dbReference type="ARBA" id="ARBA00030592"/>
    </source>
</evidence>
<dbReference type="InterPro" id="IPR036615">
    <property type="entry name" value="Mur_ligase_C_dom_sf"/>
</dbReference>
<evidence type="ECO:0000256" key="3">
    <source>
        <dbReference type="ARBA" id="ARBA00022598"/>
    </source>
</evidence>
<evidence type="ECO:0000313" key="13">
    <source>
        <dbReference type="Proteomes" id="UP000046155"/>
    </source>
</evidence>
<evidence type="ECO:0000259" key="10">
    <source>
        <dbReference type="Pfam" id="PF02875"/>
    </source>
</evidence>
<evidence type="ECO:0000259" key="11">
    <source>
        <dbReference type="Pfam" id="PF08245"/>
    </source>
</evidence>
<dbReference type="InterPro" id="IPR013221">
    <property type="entry name" value="Mur_ligase_cen"/>
</dbReference>
<dbReference type="Pfam" id="PF02875">
    <property type="entry name" value="Mur_ligase_C"/>
    <property type="match status" value="1"/>
</dbReference>
<dbReference type="Gene3D" id="3.90.190.20">
    <property type="entry name" value="Mur ligase, C-terminal domain"/>
    <property type="match status" value="1"/>
</dbReference>
<dbReference type="InterPro" id="IPR036565">
    <property type="entry name" value="Mur-like_cat_sf"/>
</dbReference>
<comment type="similarity">
    <text evidence="1">Belongs to the folylpolyglutamate synthase family.</text>
</comment>
<dbReference type="GO" id="GO:0004326">
    <property type="term" value="F:tetrahydrofolylpolyglutamate synthase activity"/>
    <property type="evidence" value="ECO:0007669"/>
    <property type="project" value="UniProtKB-EC"/>
</dbReference>
<keyword evidence="7" id="KW-0460">Magnesium</keyword>
<dbReference type="GO" id="GO:0008841">
    <property type="term" value="F:dihydrofolate synthase activity"/>
    <property type="evidence" value="ECO:0007669"/>
    <property type="project" value="TreeGrafter"/>
</dbReference>
<evidence type="ECO:0000256" key="9">
    <source>
        <dbReference type="ARBA" id="ARBA00047493"/>
    </source>
</evidence>
<feature type="domain" description="Mur ligase central" evidence="11">
    <location>
        <begin position="7"/>
        <end position="118"/>
    </location>
</feature>
<dbReference type="EMBL" id="CDRZ01000242">
    <property type="protein sequence ID" value="CEO89336.1"/>
    <property type="molecule type" value="Genomic_DNA"/>
</dbReference>
<evidence type="ECO:0000256" key="1">
    <source>
        <dbReference type="ARBA" id="ARBA00008276"/>
    </source>
</evidence>
<name>A0A0B7MN04_9FIRM</name>
<evidence type="ECO:0000256" key="2">
    <source>
        <dbReference type="ARBA" id="ARBA00013025"/>
    </source>
</evidence>
<dbReference type="AlphaFoldDB" id="A0A0B7MN04"/>
<evidence type="ECO:0000256" key="6">
    <source>
        <dbReference type="ARBA" id="ARBA00022840"/>
    </source>
</evidence>
<evidence type="ECO:0000256" key="7">
    <source>
        <dbReference type="ARBA" id="ARBA00022842"/>
    </source>
</evidence>
<keyword evidence="3 12" id="KW-0436">Ligase</keyword>
<evidence type="ECO:0000313" key="12">
    <source>
        <dbReference type="EMBL" id="CEO89336.1"/>
    </source>
</evidence>
<dbReference type="InterPro" id="IPR004101">
    <property type="entry name" value="Mur_ligase_C"/>
</dbReference>
<evidence type="ECO:0000256" key="5">
    <source>
        <dbReference type="ARBA" id="ARBA00022741"/>
    </source>
</evidence>
<dbReference type="NCBIfam" id="TIGR01499">
    <property type="entry name" value="folC"/>
    <property type="match status" value="1"/>
</dbReference>
<feature type="domain" description="Mur ligase C-terminal" evidence="10">
    <location>
        <begin position="147"/>
        <end position="266"/>
    </location>
</feature>
<dbReference type="InterPro" id="IPR001645">
    <property type="entry name" value="Folylpolyglutamate_synth"/>
</dbReference>
<keyword evidence="6" id="KW-0067">ATP-binding</keyword>
<dbReference type="GO" id="GO:0005524">
    <property type="term" value="F:ATP binding"/>
    <property type="evidence" value="ECO:0007669"/>
    <property type="project" value="UniProtKB-KW"/>
</dbReference>
<reference evidence="13" key="1">
    <citation type="submission" date="2015-01" db="EMBL/GenBank/DDBJ databases">
        <authorList>
            <person name="Manzoor Shahid"/>
            <person name="Zubair Saima"/>
        </authorList>
    </citation>
    <scope>NUCLEOTIDE SEQUENCE [LARGE SCALE GENOMIC DNA]</scope>
    <source>
        <strain evidence="13">Sp3</strain>
    </source>
</reference>
<keyword evidence="13" id="KW-1185">Reference proteome</keyword>
<dbReference type="Proteomes" id="UP000046155">
    <property type="component" value="Unassembled WGS sequence"/>
</dbReference>
<proteinExistence type="inferred from homology"/>
<dbReference type="Gene3D" id="3.40.1190.10">
    <property type="entry name" value="Mur-like, catalytic domain"/>
    <property type="match status" value="1"/>
</dbReference>
<dbReference type="SUPFAM" id="SSF53244">
    <property type="entry name" value="MurD-like peptide ligases, peptide-binding domain"/>
    <property type="match status" value="1"/>
</dbReference>
<dbReference type="SUPFAM" id="SSF53623">
    <property type="entry name" value="MurD-like peptide ligases, catalytic domain"/>
    <property type="match status" value="1"/>
</dbReference>
<dbReference type="GO" id="GO:0005737">
    <property type="term" value="C:cytoplasm"/>
    <property type="evidence" value="ECO:0007669"/>
    <property type="project" value="TreeGrafter"/>
</dbReference>
<dbReference type="EC" id="6.3.2.17" evidence="2"/>
<dbReference type="PANTHER" id="PTHR11136:SF0">
    <property type="entry name" value="DIHYDROFOLATE SYNTHETASE-RELATED"/>
    <property type="match status" value="1"/>
</dbReference>
<comment type="catalytic activity">
    <reaction evidence="9">
        <text>(6S)-5,6,7,8-tetrahydrofolyl-(gamma-L-Glu)(n) + L-glutamate + ATP = (6S)-5,6,7,8-tetrahydrofolyl-(gamma-L-Glu)(n+1) + ADP + phosphate + H(+)</text>
        <dbReference type="Rhea" id="RHEA:10580"/>
        <dbReference type="Rhea" id="RHEA-COMP:14738"/>
        <dbReference type="Rhea" id="RHEA-COMP:14740"/>
        <dbReference type="ChEBI" id="CHEBI:15378"/>
        <dbReference type="ChEBI" id="CHEBI:29985"/>
        <dbReference type="ChEBI" id="CHEBI:30616"/>
        <dbReference type="ChEBI" id="CHEBI:43474"/>
        <dbReference type="ChEBI" id="CHEBI:141005"/>
        <dbReference type="ChEBI" id="CHEBI:456216"/>
        <dbReference type="EC" id="6.3.2.17"/>
    </reaction>
</comment>
<dbReference type="PANTHER" id="PTHR11136">
    <property type="entry name" value="FOLYLPOLYGLUTAMATE SYNTHASE-RELATED"/>
    <property type="match status" value="1"/>
</dbReference>
<protein>
    <recommendedName>
        <fullName evidence="2">tetrahydrofolate synthase</fullName>
        <ecNumber evidence="2">6.3.2.17</ecNumber>
    </recommendedName>
    <alternativeName>
        <fullName evidence="8">Tetrahydrofolylpolyglutamate synthase</fullName>
    </alternativeName>
</protein>
<keyword evidence="4" id="KW-0479">Metal-binding</keyword>
<evidence type="ECO:0000256" key="4">
    <source>
        <dbReference type="ARBA" id="ARBA00022723"/>
    </source>
</evidence>
<keyword evidence="5" id="KW-0547">Nucleotide-binding</keyword>
<sequence>MVENSLVSVISNVTFDHMDYLGETIAEIAYIKAGIIKEGGHVVTAAWYPEALKVIRERCREKEATLLEVGKEIQWELKEATPFLTSFDITTPWGVYRDLCVPLAGQYQAVNAATALGVIEFLRHNHGVCITDGQLCAGFARSCWPARLELLHQKPMVMLDVSHNYDGARTLSAALKEIYDYRNLILVLGMLGDKEREKVVAELAPLASMVIITKPLSPRAGDWEKLADEARKYVESVRVIEEISQAVAEAIKEADDQDMICITGSFYMVAEARGYLLEKFSPVQKNA</sequence>
<gene>
    <name evidence="12" type="primary">folC</name>
    <name evidence="12" type="ORF">SSCH_450009</name>
</gene>
<organism evidence="12 13">
    <name type="scientific">Syntrophaceticus schinkii</name>
    <dbReference type="NCBI Taxonomy" id="499207"/>
    <lineage>
        <taxon>Bacteria</taxon>
        <taxon>Bacillati</taxon>
        <taxon>Bacillota</taxon>
        <taxon>Clostridia</taxon>
        <taxon>Thermoanaerobacterales</taxon>
        <taxon>Thermoanaerobacterales Family III. Incertae Sedis</taxon>
        <taxon>Syntrophaceticus</taxon>
    </lineage>
</organism>
<dbReference type="GO" id="GO:0046872">
    <property type="term" value="F:metal ion binding"/>
    <property type="evidence" value="ECO:0007669"/>
    <property type="project" value="UniProtKB-KW"/>
</dbReference>